<dbReference type="PANTHER" id="PTHR19211">
    <property type="entry name" value="ATP-BINDING TRANSPORT PROTEIN-RELATED"/>
    <property type="match status" value="1"/>
</dbReference>
<reference evidence="8 9" key="1">
    <citation type="submission" date="2020-03" db="EMBL/GenBank/DDBJ databases">
        <title>Bradyrhizobium diversity isolated from nodules of Muelleranthus trifoliolatus.</title>
        <authorList>
            <person name="Klepa M."/>
            <person name="Helene L."/>
            <person name="Hungria M."/>
        </authorList>
    </citation>
    <scope>NUCLEOTIDE SEQUENCE [LARGE SCALE GENOMIC DNA]</scope>
    <source>
        <strain evidence="8 9">WSM 1744</strain>
    </source>
</reference>
<evidence type="ECO:0000256" key="4">
    <source>
        <dbReference type="ARBA" id="ARBA00022840"/>
    </source>
</evidence>
<keyword evidence="6" id="KW-0175">Coiled coil</keyword>
<dbReference type="FunFam" id="3.40.50.300:FF:001320">
    <property type="entry name" value="Heme ABC transporter ATP-binding protein"/>
    <property type="match status" value="1"/>
</dbReference>
<dbReference type="AlphaFoldDB" id="A0A7Y4H4I8"/>
<dbReference type="RefSeq" id="WP_171710376.1">
    <property type="nucleotide sequence ID" value="NZ_JAAVLW010000004.1"/>
</dbReference>
<dbReference type="InterPro" id="IPR003593">
    <property type="entry name" value="AAA+_ATPase"/>
</dbReference>
<dbReference type="SUPFAM" id="SSF52540">
    <property type="entry name" value="P-loop containing nucleoside triphosphate hydrolases"/>
    <property type="match status" value="2"/>
</dbReference>
<dbReference type="Pfam" id="PF00005">
    <property type="entry name" value="ABC_tran"/>
    <property type="match status" value="2"/>
</dbReference>
<dbReference type="FunFam" id="3.40.50.300:FF:000597">
    <property type="entry name" value="ABC transporter ATP-binding protein"/>
    <property type="match status" value="1"/>
</dbReference>
<feature type="coiled-coil region" evidence="6">
    <location>
        <begin position="229"/>
        <end position="256"/>
    </location>
</feature>
<dbReference type="PROSITE" id="PS00211">
    <property type="entry name" value="ABC_TRANSPORTER_1"/>
    <property type="match status" value="1"/>
</dbReference>
<evidence type="ECO:0000256" key="6">
    <source>
        <dbReference type="SAM" id="Coils"/>
    </source>
</evidence>
<dbReference type="GO" id="GO:0016887">
    <property type="term" value="F:ATP hydrolysis activity"/>
    <property type="evidence" value="ECO:0007669"/>
    <property type="project" value="InterPro"/>
</dbReference>
<gene>
    <name evidence="8" type="ORF">HCN50_14785</name>
</gene>
<dbReference type="InterPro" id="IPR027417">
    <property type="entry name" value="P-loop_NTPase"/>
</dbReference>
<dbReference type="CDD" id="cd03221">
    <property type="entry name" value="ABCF_EF-3"/>
    <property type="match status" value="2"/>
</dbReference>
<dbReference type="PANTHER" id="PTHR19211:SF6">
    <property type="entry name" value="BLL7188 PROTEIN"/>
    <property type="match status" value="1"/>
</dbReference>
<dbReference type="InterPro" id="IPR017871">
    <property type="entry name" value="ABC_transporter-like_CS"/>
</dbReference>
<organism evidence="8 9">
    <name type="scientific">Bradyrhizobium archetypum</name>
    <dbReference type="NCBI Taxonomy" id="2721160"/>
    <lineage>
        <taxon>Bacteria</taxon>
        <taxon>Pseudomonadati</taxon>
        <taxon>Pseudomonadota</taxon>
        <taxon>Alphaproteobacteria</taxon>
        <taxon>Hyphomicrobiales</taxon>
        <taxon>Nitrobacteraceae</taxon>
        <taxon>Bradyrhizobium</taxon>
    </lineage>
</organism>
<sequence>MPAFLVLDSISLATPDGRPLFDGLTLAIGGERTGLVGRNGCGKSTLLRLIAGEIEPAGGSLQRIGSIGMLAQLTDERLTVDEALGVAGDRARLRRLERGEGSLDDATEADWTLETRIQAALTDAGLPSLSLDRPIASLSGGERTRVALARLLIGAPDLLLLDEPTNNLDADGRKAVAELLEHWQGGVLVASHDRALLERVDRIVELTPVGITIFGGSWPAFAEAREAARARAADDLDRAADALRNTERALQKGREKKARRDKAGRAWRAKGIEDKMFMDREKERAENSAARDSHFAHRLLGERAQALEAAKAHVEILTPLSIDLPRTNLPGGRELIAFKDVVMAFGERRLFGPLSFEVRGPERIAIRGANGSGKTTLFRLLTGELTPAGGDISRLTDRMAVLDQHIGLLDPELSILDNLRRLNPELTANQAHAALARFAFRNRTALQIAGTLSGGERLRAGLACVFARPQPPFLLLLDEPTNHLDLAAIEELESALKSFDGALIVVSHDKAFLRAIGIEREIVLGQAVHS</sequence>
<evidence type="ECO:0000259" key="7">
    <source>
        <dbReference type="PROSITE" id="PS50893"/>
    </source>
</evidence>
<dbReference type="EMBL" id="JAAVLW010000004">
    <property type="protein sequence ID" value="NOJ47500.1"/>
    <property type="molecule type" value="Genomic_DNA"/>
</dbReference>
<keyword evidence="4 8" id="KW-0067">ATP-binding</keyword>
<keyword evidence="9" id="KW-1185">Reference proteome</keyword>
<evidence type="ECO:0000313" key="8">
    <source>
        <dbReference type="EMBL" id="NOJ47500.1"/>
    </source>
</evidence>
<evidence type="ECO:0000256" key="5">
    <source>
        <dbReference type="ARBA" id="ARBA00024722"/>
    </source>
</evidence>
<protein>
    <submittedName>
        <fullName evidence="8">ABC-F family ATP-binding cassette domain-containing protein</fullName>
    </submittedName>
</protein>
<evidence type="ECO:0000256" key="2">
    <source>
        <dbReference type="ARBA" id="ARBA00022737"/>
    </source>
</evidence>
<dbReference type="SMART" id="SM00382">
    <property type="entry name" value="AAA"/>
    <property type="match status" value="2"/>
</dbReference>
<dbReference type="PROSITE" id="PS50893">
    <property type="entry name" value="ABC_TRANSPORTER_2"/>
    <property type="match status" value="2"/>
</dbReference>
<dbReference type="InterPro" id="IPR050611">
    <property type="entry name" value="ABCF"/>
</dbReference>
<dbReference type="Gene3D" id="3.40.50.300">
    <property type="entry name" value="P-loop containing nucleotide triphosphate hydrolases"/>
    <property type="match status" value="2"/>
</dbReference>
<dbReference type="Proteomes" id="UP000528734">
    <property type="component" value="Unassembled WGS sequence"/>
</dbReference>
<evidence type="ECO:0000313" key="9">
    <source>
        <dbReference type="Proteomes" id="UP000528734"/>
    </source>
</evidence>
<comment type="caution">
    <text evidence="8">The sequence shown here is derived from an EMBL/GenBank/DDBJ whole genome shotgun (WGS) entry which is preliminary data.</text>
</comment>
<dbReference type="GO" id="GO:0005524">
    <property type="term" value="F:ATP binding"/>
    <property type="evidence" value="ECO:0007669"/>
    <property type="project" value="UniProtKB-KW"/>
</dbReference>
<feature type="domain" description="ABC transporter" evidence="7">
    <location>
        <begin position="336"/>
        <end position="530"/>
    </location>
</feature>
<evidence type="ECO:0000256" key="3">
    <source>
        <dbReference type="ARBA" id="ARBA00022741"/>
    </source>
</evidence>
<comment type="similarity">
    <text evidence="1">Belongs to the ABC transporter superfamily.</text>
</comment>
<keyword evidence="3" id="KW-0547">Nucleotide-binding</keyword>
<comment type="function">
    <text evidence="5">Involved in beta-(1--&gt;2)glucan export. Transmembrane domains (TMD) form a pore in the inner membrane and the ATP-binding domain (NBD) is responsible for energy generation.</text>
</comment>
<evidence type="ECO:0000256" key="1">
    <source>
        <dbReference type="ARBA" id="ARBA00005417"/>
    </source>
</evidence>
<proteinExistence type="inferred from homology"/>
<accession>A0A7Y4H4I8</accession>
<feature type="domain" description="ABC transporter" evidence="7">
    <location>
        <begin position="5"/>
        <end position="233"/>
    </location>
</feature>
<dbReference type="InterPro" id="IPR003439">
    <property type="entry name" value="ABC_transporter-like_ATP-bd"/>
</dbReference>
<name>A0A7Y4H4I8_9BRAD</name>
<keyword evidence="2" id="KW-0677">Repeat</keyword>